<organism evidence="1 2">
    <name type="scientific">Opisthorchis viverrini</name>
    <name type="common">Southeast Asian liver fluke</name>
    <dbReference type="NCBI Taxonomy" id="6198"/>
    <lineage>
        <taxon>Eukaryota</taxon>
        <taxon>Metazoa</taxon>
        <taxon>Spiralia</taxon>
        <taxon>Lophotrochozoa</taxon>
        <taxon>Platyhelminthes</taxon>
        <taxon>Trematoda</taxon>
        <taxon>Digenea</taxon>
        <taxon>Opisthorchiida</taxon>
        <taxon>Opisthorchiata</taxon>
        <taxon>Opisthorchiidae</taxon>
        <taxon>Opisthorchis</taxon>
    </lineage>
</organism>
<dbReference type="AlphaFoldDB" id="A0A074ZTX5"/>
<dbReference type="GeneID" id="20316933"/>
<dbReference type="Proteomes" id="UP000054324">
    <property type="component" value="Unassembled WGS sequence"/>
</dbReference>
<accession>A0A074ZTX5</accession>
<sequence length="146" mass="16211">MMVAAVLAEGSTRAGILPGYPSLGRIMHYQPSGIFSWQNEKGDMLAAFSAACSTSPIRPQDHWMSSRSLPMIDAGESIPAGYKYDGAFKPPRRQIGKSLWKDLGKQRSAKRKVKKMAHQFTRKNADWKYGRNTLKNSSAGLLQHSL</sequence>
<dbReference type="EMBL" id="KL596653">
    <property type="protein sequence ID" value="KER30933.1"/>
    <property type="molecule type" value="Genomic_DNA"/>
</dbReference>
<dbReference type="KEGG" id="ovi:T265_02745"/>
<reference evidence="1 2" key="1">
    <citation type="submission" date="2013-11" db="EMBL/GenBank/DDBJ databases">
        <title>Opisthorchis viverrini - life in the bile duct.</title>
        <authorList>
            <person name="Young N.D."/>
            <person name="Nagarajan N."/>
            <person name="Lin S.J."/>
            <person name="Korhonen P.K."/>
            <person name="Jex A.R."/>
            <person name="Hall R.S."/>
            <person name="Safavi-Hemami H."/>
            <person name="Kaewkong W."/>
            <person name="Bertrand D."/>
            <person name="Gao S."/>
            <person name="Seet Q."/>
            <person name="Wongkham S."/>
            <person name="Teh B.T."/>
            <person name="Wongkham C."/>
            <person name="Intapan P.M."/>
            <person name="Maleewong W."/>
            <person name="Yang X."/>
            <person name="Hu M."/>
            <person name="Wang Z."/>
            <person name="Hofmann A."/>
            <person name="Sternberg P.W."/>
            <person name="Tan P."/>
            <person name="Wang J."/>
            <person name="Gasser R.B."/>
        </authorList>
    </citation>
    <scope>NUCLEOTIDE SEQUENCE [LARGE SCALE GENOMIC DNA]</scope>
</reference>
<keyword evidence="2" id="KW-1185">Reference proteome</keyword>
<protein>
    <submittedName>
        <fullName evidence="1">Uncharacterized protein</fullName>
    </submittedName>
</protein>
<gene>
    <name evidence="1" type="ORF">T265_02745</name>
</gene>
<evidence type="ECO:0000313" key="2">
    <source>
        <dbReference type="Proteomes" id="UP000054324"/>
    </source>
</evidence>
<proteinExistence type="predicted"/>
<dbReference type="RefSeq" id="XP_009165324.1">
    <property type="nucleotide sequence ID" value="XM_009167060.1"/>
</dbReference>
<evidence type="ECO:0000313" key="1">
    <source>
        <dbReference type="EMBL" id="KER30933.1"/>
    </source>
</evidence>
<name>A0A074ZTX5_OPIVI</name>
<dbReference type="CTD" id="20316933"/>